<gene>
    <name evidence="3" type="ORF">CLOSTMETH_03368</name>
</gene>
<dbReference type="InterPro" id="IPR003736">
    <property type="entry name" value="PAAI_dom"/>
</dbReference>
<protein>
    <submittedName>
        <fullName evidence="3">Putative phenylacetic acid degradation protein PaaD</fullName>
    </submittedName>
</protein>
<dbReference type="AlphaFoldDB" id="C0EHM3"/>
<dbReference type="PANTHER" id="PTHR42856">
    <property type="entry name" value="ACYL-COENZYME A THIOESTERASE PAAI"/>
    <property type="match status" value="1"/>
</dbReference>
<reference evidence="3 4" key="1">
    <citation type="submission" date="2009-01" db="EMBL/GenBank/DDBJ databases">
        <authorList>
            <person name="Fulton L."/>
            <person name="Clifton S."/>
            <person name="Fulton B."/>
            <person name="Xu J."/>
            <person name="Minx P."/>
            <person name="Pepin K.H."/>
            <person name="Johnson M."/>
            <person name="Bhonagiri V."/>
            <person name="Nash W.E."/>
            <person name="Mardis E.R."/>
            <person name="Wilson R.K."/>
        </authorList>
    </citation>
    <scope>NUCLEOTIDE SEQUENCE [LARGE SCALE GENOMIC DNA]</scope>
    <source>
        <strain evidence="3 4">DSM 5476</strain>
    </source>
</reference>
<keyword evidence="4" id="KW-1185">Reference proteome</keyword>
<dbReference type="PANTHER" id="PTHR42856:SF1">
    <property type="entry name" value="ACYL-COENZYME A THIOESTERASE PAAI"/>
    <property type="match status" value="1"/>
</dbReference>
<dbReference type="SUPFAM" id="SSF54637">
    <property type="entry name" value="Thioesterase/thiol ester dehydrase-isomerase"/>
    <property type="match status" value="1"/>
</dbReference>
<dbReference type="GO" id="GO:0016289">
    <property type="term" value="F:acyl-CoA hydrolase activity"/>
    <property type="evidence" value="ECO:0007669"/>
    <property type="project" value="UniProtKB-ARBA"/>
</dbReference>
<dbReference type="eggNOG" id="COG2050">
    <property type="taxonomic scope" value="Bacteria"/>
</dbReference>
<dbReference type="NCBIfam" id="TIGR00369">
    <property type="entry name" value="unchar_dom_1"/>
    <property type="match status" value="1"/>
</dbReference>
<reference evidence="3 4" key="2">
    <citation type="submission" date="2009-02" db="EMBL/GenBank/DDBJ databases">
        <title>Draft genome sequence of Clostridium methylpentosum (DSM 5476).</title>
        <authorList>
            <person name="Sudarsanam P."/>
            <person name="Ley R."/>
            <person name="Guruge J."/>
            <person name="Turnbaugh P.J."/>
            <person name="Mahowald M."/>
            <person name="Liep D."/>
            <person name="Gordon J."/>
        </authorList>
    </citation>
    <scope>NUCLEOTIDE SEQUENCE [LARGE SCALE GENOMIC DNA]</scope>
    <source>
        <strain evidence="3 4">DSM 5476</strain>
    </source>
</reference>
<comment type="caution">
    <text evidence="3">The sequence shown here is derived from an EMBL/GenBank/DDBJ whole genome shotgun (WGS) entry which is preliminary data.</text>
</comment>
<dbReference type="Pfam" id="PF03061">
    <property type="entry name" value="4HBT"/>
    <property type="match status" value="1"/>
</dbReference>
<evidence type="ECO:0000259" key="2">
    <source>
        <dbReference type="Pfam" id="PF03061"/>
    </source>
</evidence>
<dbReference type="InterPro" id="IPR006683">
    <property type="entry name" value="Thioestr_dom"/>
</dbReference>
<dbReference type="STRING" id="537013.CLOSTMETH_03368"/>
<organism evidence="3 4">
    <name type="scientific">[Clostridium] methylpentosum DSM 5476</name>
    <dbReference type="NCBI Taxonomy" id="537013"/>
    <lineage>
        <taxon>Bacteria</taxon>
        <taxon>Bacillati</taxon>
        <taxon>Bacillota</taxon>
        <taxon>Clostridia</taxon>
        <taxon>Eubacteriales</taxon>
        <taxon>Oscillospiraceae</taxon>
        <taxon>Oscillospiraceae incertae sedis</taxon>
    </lineage>
</organism>
<sequence>MTKEEILKEYFHNDYYAEKLTGVELEEIGDGYARARLTIGPQHLNGAGIVQGGAIFTLADLAFAAASCSSGRVAVGLSSNINYIRPGNGKYLIAEAKRVNEGKTIFHGEIEVRNDQGKLVSTCTASAFRTDKQIF</sequence>
<dbReference type="InterPro" id="IPR029069">
    <property type="entry name" value="HotDog_dom_sf"/>
</dbReference>
<dbReference type="Gene3D" id="3.10.129.10">
    <property type="entry name" value="Hotdog Thioesterase"/>
    <property type="match status" value="1"/>
</dbReference>
<keyword evidence="1" id="KW-0378">Hydrolase</keyword>
<dbReference type="HOGENOM" id="CLU_089876_11_2_9"/>
<dbReference type="CDD" id="cd03443">
    <property type="entry name" value="PaaI_thioesterase"/>
    <property type="match status" value="1"/>
</dbReference>
<accession>C0EHM3</accession>
<name>C0EHM3_9FIRM</name>
<dbReference type="Proteomes" id="UP000003340">
    <property type="component" value="Unassembled WGS sequence"/>
</dbReference>
<evidence type="ECO:0000313" key="3">
    <source>
        <dbReference type="EMBL" id="EEG29041.1"/>
    </source>
</evidence>
<feature type="domain" description="Thioesterase" evidence="2">
    <location>
        <begin position="48"/>
        <end position="120"/>
    </location>
</feature>
<evidence type="ECO:0000256" key="1">
    <source>
        <dbReference type="ARBA" id="ARBA00022801"/>
    </source>
</evidence>
<dbReference type="InterPro" id="IPR052723">
    <property type="entry name" value="Acyl-CoA_thioesterase_PaaI"/>
</dbReference>
<proteinExistence type="predicted"/>
<dbReference type="EMBL" id="ACEC01000118">
    <property type="protein sequence ID" value="EEG29041.1"/>
    <property type="molecule type" value="Genomic_DNA"/>
</dbReference>
<evidence type="ECO:0000313" key="4">
    <source>
        <dbReference type="Proteomes" id="UP000003340"/>
    </source>
</evidence>